<feature type="non-terminal residue" evidence="2">
    <location>
        <position position="1"/>
    </location>
</feature>
<sequence>VFSQSCVWYGECGIAFGVKRYNCEYSGPPKPLPKDGYDLVQISGLEWTLLLSGYDFLVPIHFNDSSVFY</sequence>
<dbReference type="RefSeq" id="XP_008591737.1">
    <property type="nucleotide sequence ID" value="XM_008593515.1"/>
</dbReference>
<evidence type="ECO:0000313" key="2">
    <source>
        <dbReference type="RefSeq" id="XP_008591737.1"/>
    </source>
</evidence>
<protein>
    <submittedName>
        <fullName evidence="2">Niemann-Pick C1 protein</fullName>
    </submittedName>
</protein>
<keyword evidence="1" id="KW-1185">Reference proteome</keyword>
<dbReference type="Proteomes" id="UP000694923">
    <property type="component" value="Unplaced"/>
</dbReference>
<dbReference type="GeneID" id="103609165"/>
<name>A0ABM0SFU6_GALVR</name>
<gene>
    <name evidence="2" type="primary">NPC1</name>
</gene>
<accession>A0ABM0SFU6</accession>
<proteinExistence type="predicted"/>
<reference evidence="2" key="1">
    <citation type="submission" date="2025-08" db="UniProtKB">
        <authorList>
            <consortium name="RefSeq"/>
        </authorList>
    </citation>
    <scope>IDENTIFICATION</scope>
</reference>
<organism evidence="1 2">
    <name type="scientific">Galeopterus variegatus</name>
    <name type="common">Malayan flying lemur</name>
    <name type="synonym">Cynocephalus variegatus</name>
    <dbReference type="NCBI Taxonomy" id="482537"/>
    <lineage>
        <taxon>Eukaryota</taxon>
        <taxon>Metazoa</taxon>
        <taxon>Chordata</taxon>
        <taxon>Craniata</taxon>
        <taxon>Vertebrata</taxon>
        <taxon>Euteleostomi</taxon>
        <taxon>Mammalia</taxon>
        <taxon>Eutheria</taxon>
        <taxon>Euarchontoglires</taxon>
        <taxon>Dermoptera</taxon>
        <taxon>Cynocephalidae</taxon>
        <taxon>Galeopterus</taxon>
    </lineage>
</organism>
<evidence type="ECO:0000313" key="1">
    <source>
        <dbReference type="Proteomes" id="UP000694923"/>
    </source>
</evidence>